<dbReference type="GO" id="GO:0005975">
    <property type="term" value="P:carbohydrate metabolic process"/>
    <property type="evidence" value="ECO:0007669"/>
    <property type="project" value="InterPro"/>
</dbReference>
<evidence type="ECO:0008006" key="4">
    <source>
        <dbReference type="Google" id="ProtNLM"/>
    </source>
</evidence>
<dbReference type="PANTHER" id="PTHR10683:SF18">
    <property type="entry name" value="TRANSALDOLASE"/>
    <property type="match status" value="1"/>
</dbReference>
<dbReference type="Gene3D" id="3.20.20.70">
    <property type="entry name" value="Aldolase class I"/>
    <property type="match status" value="1"/>
</dbReference>
<comment type="caution">
    <text evidence="2">The sequence shown here is derived from an EMBL/GenBank/DDBJ whole genome shotgun (WGS) entry which is preliminary data.</text>
</comment>
<sequence>MPRARVTRRSVAVRASAAPVTPSSATSANELQSLGRLSTIVPDTFAMETLTPGAKLAAATVSAATLRYCLMGGSTGLKPYENAINAALAAGKGGSSPLAAASDPLDRAMVNVGAMLCDAVWGRVETVVDPRICNDTGAIVSKVRSLAALYGSLRVPRERLVFALPATWAATQAAKPLEAEGIATNVNMVFSMAQGVAAMQAGASVIRVNVGRIREWYDKNPGAIKNPRGPREDAGLSTSYDPGLELVRSLYTYKQRYHPRTAIMAMGLRTRQDALDLAGVDYLILSSRVIEQLSAIETDQGYNDGLSAVGGSGGVDAALYPGMPVPADFQQWPALTEAEWREGLGLCASELLKTQLARRVADVEELVALMGSRITASF</sequence>
<dbReference type="PANTHER" id="PTHR10683">
    <property type="entry name" value="TRANSALDOLASE"/>
    <property type="match status" value="1"/>
</dbReference>
<reference evidence="2" key="1">
    <citation type="journal article" date="2020" name="bioRxiv">
        <title>Comparative genomics of Chlamydomonas.</title>
        <authorList>
            <person name="Craig R.J."/>
            <person name="Hasan A.R."/>
            <person name="Ness R.W."/>
            <person name="Keightley P.D."/>
        </authorList>
    </citation>
    <scope>NUCLEOTIDE SEQUENCE</scope>
    <source>
        <strain evidence="2">CCAP 11/70</strain>
    </source>
</reference>
<dbReference type="Proteomes" id="UP000612055">
    <property type="component" value="Unassembled WGS sequence"/>
</dbReference>
<organism evidence="2 3">
    <name type="scientific">Edaphochlamys debaryana</name>
    <dbReference type="NCBI Taxonomy" id="47281"/>
    <lineage>
        <taxon>Eukaryota</taxon>
        <taxon>Viridiplantae</taxon>
        <taxon>Chlorophyta</taxon>
        <taxon>core chlorophytes</taxon>
        <taxon>Chlorophyceae</taxon>
        <taxon>CS clade</taxon>
        <taxon>Chlamydomonadales</taxon>
        <taxon>Chlamydomonadales incertae sedis</taxon>
        <taxon>Edaphochlamys</taxon>
    </lineage>
</organism>
<accession>A0A836C3T3</accession>
<name>A0A836C3T3_9CHLO</name>
<protein>
    <recommendedName>
        <fullName evidence="4">Transaldolase</fullName>
    </recommendedName>
</protein>
<evidence type="ECO:0000313" key="3">
    <source>
        <dbReference type="Proteomes" id="UP000612055"/>
    </source>
</evidence>
<evidence type="ECO:0000313" key="2">
    <source>
        <dbReference type="EMBL" id="KAG2499436.1"/>
    </source>
</evidence>
<gene>
    <name evidence="2" type="ORF">HYH03_002383</name>
</gene>
<dbReference type="InterPro" id="IPR001585">
    <property type="entry name" value="TAL/FSA"/>
</dbReference>
<evidence type="ECO:0000256" key="1">
    <source>
        <dbReference type="ARBA" id="ARBA00023270"/>
    </source>
</evidence>
<dbReference type="Pfam" id="PF00923">
    <property type="entry name" value="TAL_FSA"/>
    <property type="match status" value="1"/>
</dbReference>
<proteinExistence type="predicted"/>
<dbReference type="AlphaFoldDB" id="A0A836C3T3"/>
<keyword evidence="1" id="KW-0704">Schiff base</keyword>
<keyword evidence="3" id="KW-1185">Reference proteome</keyword>
<dbReference type="OrthoDB" id="2015515at2759"/>
<dbReference type="InterPro" id="IPR013785">
    <property type="entry name" value="Aldolase_TIM"/>
</dbReference>
<dbReference type="EMBL" id="JAEHOE010000006">
    <property type="protein sequence ID" value="KAG2499436.1"/>
    <property type="molecule type" value="Genomic_DNA"/>
</dbReference>
<dbReference type="SUPFAM" id="SSF51569">
    <property type="entry name" value="Aldolase"/>
    <property type="match status" value="1"/>
</dbReference>